<evidence type="ECO:0000259" key="3">
    <source>
        <dbReference type="Pfam" id="PF11127"/>
    </source>
</evidence>
<proteinExistence type="predicted"/>
<dbReference type="RefSeq" id="WP_336586808.1">
    <property type="nucleotide sequence ID" value="NZ_JBBAXC010000007.1"/>
</dbReference>
<keyword evidence="5" id="KW-1185">Reference proteome</keyword>
<evidence type="ECO:0000313" key="5">
    <source>
        <dbReference type="Proteomes" id="UP001312865"/>
    </source>
</evidence>
<dbReference type="InterPro" id="IPR021309">
    <property type="entry name" value="YgaP-like_TM"/>
</dbReference>
<evidence type="ECO:0000256" key="1">
    <source>
        <dbReference type="SAM" id="MobiDB-lite"/>
    </source>
</evidence>
<keyword evidence="2" id="KW-0472">Membrane</keyword>
<sequence>MKVSPNIGIINALIRITIGFTLLAWSTAKLSKKPWRESYLLVAMCAGMKIGEGILKYCPVTALFEKGAPMLDDKKLDLSDMIEKFTEKAEQKQETEQDGPDIPYNPS</sequence>
<dbReference type="Proteomes" id="UP001312865">
    <property type="component" value="Unassembled WGS sequence"/>
</dbReference>
<keyword evidence="2" id="KW-0812">Transmembrane</keyword>
<dbReference type="Pfam" id="PF11127">
    <property type="entry name" value="YgaP-like_TM"/>
    <property type="match status" value="1"/>
</dbReference>
<comment type="caution">
    <text evidence="4">The sequence shown here is derived from an EMBL/GenBank/DDBJ whole genome shotgun (WGS) entry which is preliminary data.</text>
</comment>
<evidence type="ECO:0000313" key="4">
    <source>
        <dbReference type="EMBL" id="MEI5907366.1"/>
    </source>
</evidence>
<gene>
    <name evidence="4" type="ORF">WAK64_09890</name>
</gene>
<name>A0ABU8HDR7_9BACI</name>
<protein>
    <submittedName>
        <fullName evidence="4">DUF2892 domain-containing protein</fullName>
    </submittedName>
</protein>
<reference evidence="4 5" key="1">
    <citation type="journal article" date="2018" name="J. Microbiol.">
        <title>Bacillus spongiae sp. nov., isolated from sponge of Jeju Island.</title>
        <authorList>
            <person name="Lee G.E."/>
            <person name="Im W.T."/>
            <person name="Park J.S."/>
        </authorList>
    </citation>
    <scope>NUCLEOTIDE SEQUENCE [LARGE SCALE GENOMIC DNA]</scope>
    <source>
        <strain evidence="4 5">135PIL107-10</strain>
    </source>
</reference>
<accession>A0ABU8HDR7</accession>
<feature type="transmembrane region" description="Helical" evidence="2">
    <location>
        <begin position="6"/>
        <end position="26"/>
    </location>
</feature>
<feature type="domain" description="Inner membrane protein YgaP-like transmembrane" evidence="3">
    <location>
        <begin position="5"/>
        <end position="65"/>
    </location>
</feature>
<feature type="region of interest" description="Disordered" evidence="1">
    <location>
        <begin position="87"/>
        <end position="107"/>
    </location>
</feature>
<evidence type="ECO:0000256" key="2">
    <source>
        <dbReference type="SAM" id="Phobius"/>
    </source>
</evidence>
<dbReference type="EMBL" id="JBBAXC010000007">
    <property type="protein sequence ID" value="MEI5907366.1"/>
    <property type="molecule type" value="Genomic_DNA"/>
</dbReference>
<keyword evidence="2" id="KW-1133">Transmembrane helix</keyword>
<organism evidence="4 5">
    <name type="scientific">Bacillus spongiae</name>
    <dbReference type="NCBI Taxonomy" id="2683610"/>
    <lineage>
        <taxon>Bacteria</taxon>
        <taxon>Bacillati</taxon>
        <taxon>Bacillota</taxon>
        <taxon>Bacilli</taxon>
        <taxon>Bacillales</taxon>
        <taxon>Bacillaceae</taxon>
        <taxon>Bacillus</taxon>
    </lineage>
</organism>